<proteinExistence type="predicted"/>
<dbReference type="EMBL" id="JAVDPY010000005">
    <property type="protein sequence ID" value="MDR6334557.1"/>
    <property type="molecule type" value="Genomic_DNA"/>
</dbReference>
<gene>
    <name evidence="2" type="ORF">GGQ86_003039</name>
    <name evidence="1" type="ORF">XFLAVUS301_31000</name>
</gene>
<dbReference type="Proteomes" id="UP001245370">
    <property type="component" value="Unassembled WGS sequence"/>
</dbReference>
<dbReference type="EMBL" id="BSDO01000004">
    <property type="protein sequence ID" value="GLI23426.1"/>
    <property type="molecule type" value="Genomic_DNA"/>
</dbReference>
<evidence type="ECO:0000313" key="3">
    <source>
        <dbReference type="Proteomes" id="UP001144397"/>
    </source>
</evidence>
<keyword evidence="4" id="KW-1185">Reference proteome</keyword>
<comment type="caution">
    <text evidence="1">The sequence shown here is derived from an EMBL/GenBank/DDBJ whole genome shotgun (WGS) entry which is preliminary data.</text>
</comment>
<reference evidence="2 4" key="2">
    <citation type="submission" date="2023-07" db="EMBL/GenBank/DDBJ databases">
        <title>Genomic Encyclopedia of Type Strains, Phase IV (KMG-IV): sequencing the most valuable type-strain genomes for metagenomic binning, comparative biology and taxonomic classification.</title>
        <authorList>
            <person name="Goeker M."/>
        </authorList>
    </citation>
    <scope>NUCLEOTIDE SEQUENCE [LARGE SCALE GENOMIC DNA]</scope>
    <source>
        <strain evidence="2 4">DSM 338</strain>
    </source>
</reference>
<evidence type="ECO:0000313" key="1">
    <source>
        <dbReference type="EMBL" id="GLI23426.1"/>
    </source>
</evidence>
<evidence type="ECO:0000313" key="2">
    <source>
        <dbReference type="EMBL" id="MDR6334557.1"/>
    </source>
</evidence>
<reference evidence="1" key="1">
    <citation type="submission" date="2022-12" db="EMBL/GenBank/DDBJ databases">
        <title>Reference genome sequencing for broad-spectrum identification of bacterial and archaeal isolates by mass spectrometry.</title>
        <authorList>
            <person name="Sekiguchi Y."/>
            <person name="Tourlousse D.M."/>
        </authorList>
    </citation>
    <scope>NUCLEOTIDE SEQUENCE</scope>
    <source>
        <strain evidence="1">301</strain>
    </source>
</reference>
<name>A0A9W6CJ66_XANFL</name>
<dbReference type="RefSeq" id="WP_281808264.1">
    <property type="nucleotide sequence ID" value="NZ_BSDO01000004.1"/>
</dbReference>
<dbReference type="Proteomes" id="UP001144397">
    <property type="component" value="Unassembled WGS sequence"/>
</dbReference>
<dbReference type="GeneID" id="95763886"/>
<sequence length="196" mass="21814">MLCEACPKEAQTQSEHSPCVVEGHERILYVLLDPDDINDGQIAATAFKKSDLKSCSLSVCRVEYSESSEVFDRIVNPKLEKNSERQLVGGFSVICSRIRDLAIDGRRTFCVIDDGLEDYCAHAVIGFSDVTKEKDYWQKNNREKARADLVYLFESGGIVDLSTFDFGKIHREARASNSDIKLQSPVTEGQPGSAVD</sequence>
<organism evidence="1 3">
    <name type="scientific">Xanthobacter flavus</name>
    <dbReference type="NCBI Taxonomy" id="281"/>
    <lineage>
        <taxon>Bacteria</taxon>
        <taxon>Pseudomonadati</taxon>
        <taxon>Pseudomonadota</taxon>
        <taxon>Alphaproteobacteria</taxon>
        <taxon>Hyphomicrobiales</taxon>
        <taxon>Xanthobacteraceae</taxon>
        <taxon>Xanthobacter</taxon>
    </lineage>
</organism>
<accession>A0A9W6CJ66</accession>
<dbReference type="AlphaFoldDB" id="A0A9W6CJ66"/>
<evidence type="ECO:0000313" key="4">
    <source>
        <dbReference type="Proteomes" id="UP001245370"/>
    </source>
</evidence>
<protein>
    <submittedName>
        <fullName evidence="1">Uncharacterized protein</fullName>
    </submittedName>
</protein>